<dbReference type="Gene3D" id="3.30.70.1290">
    <property type="entry name" value="Transposase IS200-like"/>
    <property type="match status" value="1"/>
</dbReference>
<dbReference type="SUPFAM" id="SSF143422">
    <property type="entry name" value="Transposase IS200-like"/>
    <property type="match status" value="1"/>
</dbReference>
<dbReference type="InterPro" id="IPR002686">
    <property type="entry name" value="Transposase_17"/>
</dbReference>
<dbReference type="PANTHER" id="PTHR34322">
    <property type="entry name" value="TRANSPOSASE, Y1_TNP DOMAIN-CONTAINING"/>
    <property type="match status" value="1"/>
</dbReference>
<proteinExistence type="predicted"/>
<dbReference type="GO" id="GO:0004803">
    <property type="term" value="F:transposase activity"/>
    <property type="evidence" value="ECO:0007669"/>
    <property type="project" value="InterPro"/>
</dbReference>
<dbReference type="Pfam" id="PF01797">
    <property type="entry name" value="Y1_Tnp"/>
    <property type="match status" value="1"/>
</dbReference>
<feature type="domain" description="Transposase IS200-like" evidence="1">
    <location>
        <begin position="49"/>
        <end position="153"/>
    </location>
</feature>
<dbReference type="SMART" id="SM01321">
    <property type="entry name" value="Y1_Tnp"/>
    <property type="match status" value="1"/>
</dbReference>
<dbReference type="EMBL" id="PFEM01000008">
    <property type="protein sequence ID" value="PJE70264.1"/>
    <property type="molecule type" value="Genomic_DNA"/>
</dbReference>
<dbReference type="InterPro" id="IPR036515">
    <property type="entry name" value="Transposase_17_sf"/>
</dbReference>
<evidence type="ECO:0000259" key="1">
    <source>
        <dbReference type="SMART" id="SM01321"/>
    </source>
</evidence>
<dbReference type="PANTHER" id="PTHR34322:SF2">
    <property type="entry name" value="TRANSPOSASE IS200-LIKE DOMAIN-CONTAINING PROTEIN"/>
    <property type="match status" value="1"/>
</dbReference>
<protein>
    <recommendedName>
        <fullName evidence="1">Transposase IS200-like domain-containing protein</fullName>
    </recommendedName>
</protein>
<gene>
    <name evidence="2" type="ORF">COU97_00530</name>
</gene>
<reference evidence="3" key="1">
    <citation type="submission" date="2017-09" db="EMBL/GenBank/DDBJ databases">
        <title>Depth-based differentiation of microbial function through sediment-hosted aquifers and enrichment of novel symbionts in the deep terrestrial subsurface.</title>
        <authorList>
            <person name="Probst A.J."/>
            <person name="Ladd B."/>
            <person name="Jarett J.K."/>
            <person name="Geller-Mcgrath D.E."/>
            <person name="Sieber C.M.K."/>
            <person name="Emerson J.B."/>
            <person name="Anantharaman K."/>
            <person name="Thomas B.C."/>
            <person name="Malmstrom R."/>
            <person name="Stieglmeier M."/>
            <person name="Klingl A."/>
            <person name="Woyke T."/>
            <person name="Ryan C.M."/>
            <person name="Banfield J.F."/>
        </authorList>
    </citation>
    <scope>NUCLEOTIDE SEQUENCE [LARGE SCALE GENOMIC DNA]</scope>
</reference>
<dbReference type="GO" id="GO:0003677">
    <property type="term" value="F:DNA binding"/>
    <property type="evidence" value="ECO:0007669"/>
    <property type="project" value="InterPro"/>
</dbReference>
<evidence type="ECO:0000313" key="3">
    <source>
        <dbReference type="Proteomes" id="UP000231579"/>
    </source>
</evidence>
<comment type="caution">
    <text evidence="2">The sequence shown here is derived from an EMBL/GenBank/DDBJ whole genome shotgun (WGS) entry which is preliminary data.</text>
</comment>
<dbReference type="AlphaFoldDB" id="A0A2M8L7Q6"/>
<evidence type="ECO:0000313" key="2">
    <source>
        <dbReference type="EMBL" id="PJE70264.1"/>
    </source>
</evidence>
<organism evidence="2 3">
    <name type="scientific">Candidatus Shapirobacteria bacterium CG10_big_fil_rev_8_21_14_0_10_48_15</name>
    <dbReference type="NCBI Taxonomy" id="1974484"/>
    <lineage>
        <taxon>Bacteria</taxon>
        <taxon>Candidatus Shapironibacteriota</taxon>
    </lineage>
</organism>
<sequence length="225" mass="26882">MPGRKVVLANNEIYHVINKGVASQPIFANNWQYQRALNILFYYQNRELPLKYSHFIVESSKNRDKILANLRSEKKFWAEIIAYCLMPNHFHFLLKQKADHGISKFMGNFANSYTRYFNSRQKRSGPLFQGKFKAVRIETEEQLLHVSRYIHLNPCTAYVIKNIGDLENYSFSSYPEYLGKTSLQFCNKEMIFNYFKSKRLYQDFVFNQADYQRRLEEIKHLVLEK</sequence>
<dbReference type="GO" id="GO:0006313">
    <property type="term" value="P:DNA transposition"/>
    <property type="evidence" value="ECO:0007669"/>
    <property type="project" value="InterPro"/>
</dbReference>
<accession>A0A2M8L7Q6</accession>
<dbReference type="Proteomes" id="UP000231579">
    <property type="component" value="Unassembled WGS sequence"/>
</dbReference>
<name>A0A2M8L7Q6_9BACT</name>